<dbReference type="InterPro" id="IPR002545">
    <property type="entry name" value="CheW-lke_dom"/>
</dbReference>
<evidence type="ECO:0000259" key="1">
    <source>
        <dbReference type="PROSITE" id="PS50851"/>
    </source>
</evidence>
<dbReference type="RefSeq" id="WP_210652688.1">
    <property type="nucleotide sequence ID" value="NZ_JAGKQQ010000001.1"/>
</dbReference>
<comment type="caution">
    <text evidence="2">The sequence shown here is derived from an EMBL/GenBank/DDBJ whole genome shotgun (WGS) entry which is preliminary data.</text>
</comment>
<dbReference type="SUPFAM" id="SSF50341">
    <property type="entry name" value="CheW-like"/>
    <property type="match status" value="1"/>
</dbReference>
<dbReference type="PANTHER" id="PTHR22617">
    <property type="entry name" value="CHEMOTAXIS SENSOR HISTIDINE KINASE-RELATED"/>
    <property type="match status" value="1"/>
</dbReference>
<gene>
    <name evidence="2" type="ORF">J8F10_04620</name>
</gene>
<dbReference type="PROSITE" id="PS50851">
    <property type="entry name" value="CHEW"/>
    <property type="match status" value="1"/>
</dbReference>
<evidence type="ECO:0000313" key="2">
    <source>
        <dbReference type="EMBL" id="MBP3954566.1"/>
    </source>
</evidence>
<reference evidence="2 3" key="1">
    <citation type="submission" date="2021-04" db="EMBL/GenBank/DDBJ databases">
        <authorList>
            <person name="Ivanova A."/>
        </authorList>
    </citation>
    <scope>NUCLEOTIDE SEQUENCE [LARGE SCALE GENOMIC DNA]</scope>
    <source>
        <strain evidence="2 3">G18</strain>
    </source>
</reference>
<dbReference type="PANTHER" id="PTHR22617:SF43">
    <property type="entry name" value="PROTEIN PILI"/>
    <property type="match status" value="1"/>
</dbReference>
<dbReference type="EMBL" id="JAGKQQ010000001">
    <property type="protein sequence ID" value="MBP3954566.1"/>
    <property type="molecule type" value="Genomic_DNA"/>
</dbReference>
<protein>
    <submittedName>
        <fullName evidence="2">Chemotaxis protein CheW</fullName>
    </submittedName>
</protein>
<dbReference type="Pfam" id="PF01584">
    <property type="entry name" value="CheW"/>
    <property type="match status" value="1"/>
</dbReference>
<dbReference type="InterPro" id="IPR036061">
    <property type="entry name" value="CheW-like_dom_sf"/>
</dbReference>
<organism evidence="2 3">
    <name type="scientific">Gemmata palustris</name>
    <dbReference type="NCBI Taxonomy" id="2822762"/>
    <lineage>
        <taxon>Bacteria</taxon>
        <taxon>Pseudomonadati</taxon>
        <taxon>Planctomycetota</taxon>
        <taxon>Planctomycetia</taxon>
        <taxon>Gemmatales</taxon>
        <taxon>Gemmataceae</taxon>
        <taxon>Gemmata</taxon>
    </lineage>
</organism>
<name>A0ABS5BLJ5_9BACT</name>
<dbReference type="Proteomes" id="UP000676565">
    <property type="component" value="Unassembled WGS sequence"/>
</dbReference>
<proteinExistence type="predicted"/>
<dbReference type="SMART" id="SM00260">
    <property type="entry name" value="CheW"/>
    <property type="match status" value="1"/>
</dbReference>
<feature type="domain" description="CheW-like" evidence="1">
    <location>
        <begin position="1"/>
        <end position="141"/>
    </location>
</feature>
<dbReference type="InterPro" id="IPR039315">
    <property type="entry name" value="CheW"/>
</dbReference>
<keyword evidence="3" id="KW-1185">Reference proteome</keyword>
<sequence>MLGLVFQVGPDKVVVDVRRVREVVPRVQLTAVHGAPPWIAGVFVYRGRVVPVVDLHALAGVGECPQHLSSRIILFPYPLGIPEALVGVLATQVAEVREIRPAVTQPIPGPPGRPSLGPALVDGSGILRLLDPDWLLAQIAPGSGGLIGAGLES</sequence>
<dbReference type="Gene3D" id="2.40.50.180">
    <property type="entry name" value="CheA-289, Domain 4"/>
    <property type="match status" value="1"/>
</dbReference>
<evidence type="ECO:0000313" key="3">
    <source>
        <dbReference type="Proteomes" id="UP000676565"/>
    </source>
</evidence>
<dbReference type="Gene3D" id="2.30.30.40">
    <property type="entry name" value="SH3 Domains"/>
    <property type="match status" value="1"/>
</dbReference>
<accession>A0ABS5BLJ5</accession>